<proteinExistence type="predicted"/>
<dbReference type="InParanoid" id="A0A0C3HNT6"/>
<evidence type="ECO:0000256" key="1">
    <source>
        <dbReference type="SAM" id="MobiDB-lite"/>
    </source>
</evidence>
<feature type="compositionally biased region" description="Basic and acidic residues" evidence="1">
    <location>
        <begin position="486"/>
        <end position="495"/>
    </location>
</feature>
<evidence type="ECO:0000313" key="5">
    <source>
        <dbReference type="Proteomes" id="UP000054321"/>
    </source>
</evidence>
<organism evidence="4 5">
    <name type="scientific">Oidiodendron maius (strain Zn)</name>
    <dbReference type="NCBI Taxonomy" id="913774"/>
    <lineage>
        <taxon>Eukaryota</taxon>
        <taxon>Fungi</taxon>
        <taxon>Dikarya</taxon>
        <taxon>Ascomycota</taxon>
        <taxon>Pezizomycotina</taxon>
        <taxon>Leotiomycetes</taxon>
        <taxon>Leotiomycetes incertae sedis</taxon>
        <taxon>Myxotrichaceae</taxon>
        <taxon>Oidiodendron</taxon>
    </lineage>
</organism>
<reference evidence="4 5" key="1">
    <citation type="submission" date="2014-04" db="EMBL/GenBank/DDBJ databases">
        <authorList>
            <consortium name="DOE Joint Genome Institute"/>
            <person name="Kuo A."/>
            <person name="Martino E."/>
            <person name="Perotto S."/>
            <person name="Kohler A."/>
            <person name="Nagy L.G."/>
            <person name="Floudas D."/>
            <person name="Copeland A."/>
            <person name="Barry K.W."/>
            <person name="Cichocki N."/>
            <person name="Veneault-Fourrey C."/>
            <person name="LaButti K."/>
            <person name="Lindquist E.A."/>
            <person name="Lipzen A."/>
            <person name="Lundell T."/>
            <person name="Morin E."/>
            <person name="Murat C."/>
            <person name="Sun H."/>
            <person name="Tunlid A."/>
            <person name="Henrissat B."/>
            <person name="Grigoriev I.V."/>
            <person name="Hibbett D.S."/>
            <person name="Martin F."/>
            <person name="Nordberg H.P."/>
            <person name="Cantor M.N."/>
            <person name="Hua S.X."/>
        </authorList>
    </citation>
    <scope>NUCLEOTIDE SEQUENCE [LARGE SCALE GENOMIC DNA]</scope>
    <source>
        <strain evidence="4 5">Zn</strain>
    </source>
</reference>
<name>A0A0C3HNT6_OIDMZ</name>
<protein>
    <submittedName>
        <fullName evidence="4">Uncharacterized protein</fullName>
    </submittedName>
</protein>
<keyword evidence="5" id="KW-1185">Reference proteome</keyword>
<accession>A0A0C3HNT6</accession>
<reference evidence="5" key="2">
    <citation type="submission" date="2015-01" db="EMBL/GenBank/DDBJ databases">
        <title>Evolutionary Origins and Diversification of the Mycorrhizal Mutualists.</title>
        <authorList>
            <consortium name="DOE Joint Genome Institute"/>
            <consortium name="Mycorrhizal Genomics Consortium"/>
            <person name="Kohler A."/>
            <person name="Kuo A."/>
            <person name="Nagy L.G."/>
            <person name="Floudas D."/>
            <person name="Copeland A."/>
            <person name="Barry K.W."/>
            <person name="Cichocki N."/>
            <person name="Veneault-Fourrey C."/>
            <person name="LaButti K."/>
            <person name="Lindquist E.A."/>
            <person name="Lipzen A."/>
            <person name="Lundell T."/>
            <person name="Morin E."/>
            <person name="Murat C."/>
            <person name="Riley R."/>
            <person name="Ohm R."/>
            <person name="Sun H."/>
            <person name="Tunlid A."/>
            <person name="Henrissat B."/>
            <person name="Grigoriev I.V."/>
            <person name="Hibbett D.S."/>
            <person name="Martin F."/>
        </authorList>
    </citation>
    <scope>NUCLEOTIDE SEQUENCE [LARGE SCALE GENOMIC DNA]</scope>
    <source>
        <strain evidence="5">Zn</strain>
    </source>
</reference>
<dbReference type="OrthoDB" id="3553375at2759"/>
<feature type="chain" id="PRO_5002178397" evidence="3">
    <location>
        <begin position="19"/>
        <end position="495"/>
    </location>
</feature>
<dbReference type="AlphaFoldDB" id="A0A0C3HNT6"/>
<feature type="compositionally biased region" description="Low complexity" evidence="1">
    <location>
        <begin position="391"/>
        <end position="400"/>
    </location>
</feature>
<sequence>MAPLHLVVLIHLQTQNSTLLPGSGCEAYRWPGVEQGARDWRCHSRVFSPTNTTVIVGPPLRIGQDGIVGRQGGRLASCPHRERCPTSPNRRLCIGYSGAGREADAMADRLPDGALLKQREAVTDARSSKDRVARQARRMPVSSFAGQSRSVYSANRDPRIIVSCSLVILRLTRLSTQARSPASRPPNLRMVLPFIRASLRKLFNSSDETDGEANEDEGVKDIAFLGTMVGSAVASPVLVDASTFWHLDVLIFLISCGGFALLHRKDIFIYGPLMLPISTLFGLATYSSARTPLRDLVPWMPIVLSLFLLLTTYTLPRFWPGPDYQGYSPIDRESSLEEGHSQQSRRSSRSASRHDPARENYESHEGFPIMTQYRPQWFPQWFREHQVSHMSRPTSRSSRFPTEERDSDIDLHEYPLPGRESPSIQELLFNPGQPLAQQEFQSTDLPRESAWRSPASYGEEDRSSSADSHIAQCNSTPGRSESPSPEDNRPDNFNN</sequence>
<feature type="compositionally biased region" description="Basic and acidic residues" evidence="1">
    <location>
        <begin position="330"/>
        <end position="340"/>
    </location>
</feature>
<evidence type="ECO:0000256" key="3">
    <source>
        <dbReference type="SAM" id="SignalP"/>
    </source>
</evidence>
<dbReference type="EMBL" id="KN832872">
    <property type="protein sequence ID" value="KIN04660.1"/>
    <property type="molecule type" value="Genomic_DNA"/>
</dbReference>
<feature type="compositionally biased region" description="Polar residues" evidence="1">
    <location>
        <begin position="435"/>
        <end position="444"/>
    </location>
</feature>
<evidence type="ECO:0000256" key="2">
    <source>
        <dbReference type="SAM" id="Phobius"/>
    </source>
</evidence>
<keyword evidence="3" id="KW-0732">Signal</keyword>
<feature type="transmembrane region" description="Helical" evidence="2">
    <location>
        <begin position="267"/>
        <end position="284"/>
    </location>
</feature>
<dbReference type="HOGENOM" id="CLU_551051_0_0_1"/>
<evidence type="ECO:0000313" key="4">
    <source>
        <dbReference type="EMBL" id="KIN04660.1"/>
    </source>
</evidence>
<feature type="compositionally biased region" description="Basic and acidic residues" evidence="1">
    <location>
        <begin position="352"/>
        <end position="365"/>
    </location>
</feature>
<keyword evidence="2" id="KW-1133">Transmembrane helix</keyword>
<feature type="transmembrane region" description="Helical" evidence="2">
    <location>
        <begin position="296"/>
        <end position="315"/>
    </location>
</feature>
<feature type="region of interest" description="Disordered" evidence="1">
    <location>
        <begin position="330"/>
        <end position="365"/>
    </location>
</feature>
<feature type="compositionally biased region" description="Polar residues" evidence="1">
    <location>
        <begin position="465"/>
        <end position="485"/>
    </location>
</feature>
<gene>
    <name evidence="4" type="ORF">OIDMADRAFT_142509</name>
</gene>
<feature type="region of interest" description="Disordered" evidence="1">
    <location>
        <begin position="389"/>
        <end position="495"/>
    </location>
</feature>
<dbReference type="Proteomes" id="UP000054321">
    <property type="component" value="Unassembled WGS sequence"/>
</dbReference>
<feature type="compositionally biased region" description="Basic and acidic residues" evidence="1">
    <location>
        <begin position="401"/>
        <end position="413"/>
    </location>
</feature>
<feature type="signal peptide" evidence="3">
    <location>
        <begin position="1"/>
        <end position="18"/>
    </location>
</feature>
<keyword evidence="2" id="KW-0472">Membrane</keyword>
<keyword evidence="2" id="KW-0812">Transmembrane</keyword>